<dbReference type="PANTHER" id="PTHR43685">
    <property type="entry name" value="GLYCOSYLTRANSFERASE"/>
    <property type="match status" value="1"/>
</dbReference>
<dbReference type="PANTHER" id="PTHR43685:SF2">
    <property type="entry name" value="GLYCOSYLTRANSFERASE 2-LIKE DOMAIN-CONTAINING PROTEIN"/>
    <property type="match status" value="1"/>
</dbReference>
<dbReference type="Pfam" id="PF00535">
    <property type="entry name" value="Glycos_transf_2"/>
    <property type="match status" value="1"/>
</dbReference>
<dbReference type="AlphaFoldDB" id="A0A1X6Y7C7"/>
<dbReference type="Proteomes" id="UP000193963">
    <property type="component" value="Unassembled WGS sequence"/>
</dbReference>
<evidence type="ECO:0000313" key="2">
    <source>
        <dbReference type="EMBL" id="SLN12816.1"/>
    </source>
</evidence>
<dbReference type="EC" id="2.4.-.-" evidence="2"/>
<sequence>MPPTPSVFHAFGQSAALEIPGDGFTADDSRWRLREIHEPALAQWALLDTGHAVDVGAGFGAFALLFALAHPGWQVTCFEPEQSAFETLGRNIAALNLGGQVRAERAAILPGPGDRGLLRRDRKRPGFLSADAQQWQRGTRAEPFPARSAESLPDLAPTLLKLTAPGHERAILDAFGTALPPFVLGECWGAPPASTPVAQGMGRVHMPLAGSSWRLQDATGSAHPAGLDIVVAMYNSAATIVDCVDSLLQDAPPDQHIWVVDDGSTDDSAARLRAAFGDPPGLSLLHKPNGGCASARNWGRMHSRAAHIAFVDADDMVDPGFYAALLELARYSGQGAVQGAFQAFRDSADRGRVWLPIPEADAHVDLPRRPFGATQVFDVPWPEVVIGQPTIWRRVYRRDFLDGHDIWFPEHIRAFDDQIFQIVSGYHAGHVPARADLRYLYRQHPGQDIAQGDERATYSLEMYRLILRRAVAEGWSDFRPVAVSFFHTLEWSHAGLRPDLREGFLRGAAELWVYMLKVWGPDLEPFARNRALPDSFAREVKRVARQLDAFGDSYVFAYLDAPQMHVDMVRADLPA</sequence>
<keyword evidence="2" id="KW-0808">Transferase</keyword>
<dbReference type="InterPro" id="IPR050834">
    <property type="entry name" value="Glycosyltransf_2"/>
</dbReference>
<dbReference type="InterPro" id="IPR029044">
    <property type="entry name" value="Nucleotide-diphossugar_trans"/>
</dbReference>
<dbReference type="EMBL" id="FWFN01000001">
    <property type="protein sequence ID" value="SLN12816.1"/>
    <property type="molecule type" value="Genomic_DNA"/>
</dbReference>
<dbReference type="InterPro" id="IPR001173">
    <property type="entry name" value="Glyco_trans_2-like"/>
</dbReference>
<dbReference type="Gene3D" id="3.40.50.150">
    <property type="entry name" value="Vaccinia Virus protein VP39"/>
    <property type="match status" value="1"/>
</dbReference>
<gene>
    <name evidence="2" type="primary">epsJ_2</name>
    <name evidence="2" type="ORF">PSM7751_00239</name>
</gene>
<accession>A0A1X6Y7C7</accession>
<evidence type="ECO:0000313" key="3">
    <source>
        <dbReference type="Proteomes" id="UP000193963"/>
    </source>
</evidence>
<name>A0A1X6Y7C7_9RHOB</name>
<keyword evidence="2" id="KW-0328">Glycosyltransferase</keyword>
<keyword evidence="3" id="KW-1185">Reference proteome</keyword>
<dbReference type="InterPro" id="IPR029063">
    <property type="entry name" value="SAM-dependent_MTases_sf"/>
</dbReference>
<protein>
    <submittedName>
        <fullName evidence="2">Putative glycosyltransferase EpsJ</fullName>
        <ecNumber evidence="2">2.4.-.-</ecNumber>
    </submittedName>
</protein>
<dbReference type="Gene3D" id="3.90.550.10">
    <property type="entry name" value="Spore Coat Polysaccharide Biosynthesis Protein SpsA, Chain A"/>
    <property type="match status" value="1"/>
</dbReference>
<proteinExistence type="predicted"/>
<dbReference type="RefSeq" id="WP_085886164.1">
    <property type="nucleotide sequence ID" value="NZ_FWFN01000001.1"/>
</dbReference>
<dbReference type="CDD" id="cd00761">
    <property type="entry name" value="Glyco_tranf_GTA_type"/>
    <property type="match status" value="1"/>
</dbReference>
<dbReference type="GO" id="GO:0016757">
    <property type="term" value="F:glycosyltransferase activity"/>
    <property type="evidence" value="ECO:0007669"/>
    <property type="project" value="UniProtKB-KW"/>
</dbReference>
<reference evidence="2 3" key="1">
    <citation type="submission" date="2017-03" db="EMBL/GenBank/DDBJ databases">
        <authorList>
            <person name="Afonso C.L."/>
            <person name="Miller P.J."/>
            <person name="Scott M.A."/>
            <person name="Spackman E."/>
            <person name="Goraichik I."/>
            <person name="Dimitrov K.M."/>
            <person name="Suarez D.L."/>
            <person name="Swayne D.E."/>
        </authorList>
    </citation>
    <scope>NUCLEOTIDE SEQUENCE [LARGE SCALE GENOMIC DNA]</scope>
    <source>
        <strain evidence="2 3">CECT 7751</strain>
    </source>
</reference>
<dbReference type="CDD" id="cd02440">
    <property type="entry name" value="AdoMet_MTases"/>
    <property type="match status" value="1"/>
</dbReference>
<organism evidence="2 3">
    <name type="scientific">Pseudooceanicola marinus</name>
    <dbReference type="NCBI Taxonomy" id="396013"/>
    <lineage>
        <taxon>Bacteria</taxon>
        <taxon>Pseudomonadati</taxon>
        <taxon>Pseudomonadota</taxon>
        <taxon>Alphaproteobacteria</taxon>
        <taxon>Rhodobacterales</taxon>
        <taxon>Paracoccaceae</taxon>
        <taxon>Pseudooceanicola</taxon>
    </lineage>
</organism>
<feature type="domain" description="Glycosyltransferase 2-like" evidence="1">
    <location>
        <begin position="229"/>
        <end position="349"/>
    </location>
</feature>
<evidence type="ECO:0000259" key="1">
    <source>
        <dbReference type="Pfam" id="PF00535"/>
    </source>
</evidence>
<dbReference type="SUPFAM" id="SSF53448">
    <property type="entry name" value="Nucleotide-diphospho-sugar transferases"/>
    <property type="match status" value="1"/>
</dbReference>
<dbReference type="OrthoDB" id="5291101at2"/>
<dbReference type="SUPFAM" id="SSF53335">
    <property type="entry name" value="S-adenosyl-L-methionine-dependent methyltransferases"/>
    <property type="match status" value="1"/>
</dbReference>